<evidence type="ECO:0000256" key="4">
    <source>
        <dbReference type="ARBA" id="ARBA00022906"/>
    </source>
</evidence>
<keyword evidence="2" id="KW-0813">Transport</keyword>
<reference evidence="9" key="1">
    <citation type="submission" date="2024-05" db="EMBL/GenBank/DDBJ databases">
        <title>Genome sequencing of novel strain.</title>
        <authorList>
            <person name="Ganbat D."/>
            <person name="Ganbat S."/>
            <person name="Lee S.-J."/>
        </authorList>
    </citation>
    <scope>NUCLEOTIDE SEQUENCE</scope>
    <source>
        <strain evidence="9">SMD15-11</strain>
    </source>
</reference>
<dbReference type="RefSeq" id="WP_369600475.1">
    <property type="nucleotide sequence ID" value="NZ_CP154858.1"/>
</dbReference>
<dbReference type="GO" id="GO:0008324">
    <property type="term" value="F:monoatomic cation transmembrane transporter activity"/>
    <property type="evidence" value="ECO:0007669"/>
    <property type="project" value="InterPro"/>
</dbReference>
<dbReference type="NCBIfam" id="TIGR01297">
    <property type="entry name" value="CDF"/>
    <property type="match status" value="1"/>
</dbReference>
<dbReference type="SUPFAM" id="SSF160240">
    <property type="entry name" value="Cation efflux protein cytoplasmic domain-like"/>
    <property type="match status" value="1"/>
</dbReference>
<dbReference type="Gene3D" id="1.20.1510.10">
    <property type="entry name" value="Cation efflux protein transmembrane domain"/>
    <property type="match status" value="1"/>
</dbReference>
<keyword evidence="3 7" id="KW-0812">Transmembrane</keyword>
<feature type="transmembrane region" description="Helical" evidence="7">
    <location>
        <begin position="77"/>
        <end position="98"/>
    </location>
</feature>
<evidence type="ECO:0000256" key="5">
    <source>
        <dbReference type="ARBA" id="ARBA00022989"/>
    </source>
</evidence>
<protein>
    <submittedName>
        <fullName evidence="9">Cation diffusion facilitator family transporter</fullName>
    </submittedName>
</protein>
<comment type="subcellular location">
    <subcellularLocation>
        <location evidence="1">Membrane</location>
        <topology evidence="1">Multi-pass membrane protein</topology>
    </subcellularLocation>
</comment>
<evidence type="ECO:0000259" key="8">
    <source>
        <dbReference type="Pfam" id="PF01545"/>
    </source>
</evidence>
<dbReference type="InterPro" id="IPR036837">
    <property type="entry name" value="Cation_efflux_CTD_sf"/>
</dbReference>
<name>A0AB39UT27_9GAMM</name>
<dbReference type="InterPro" id="IPR002524">
    <property type="entry name" value="Cation_efflux"/>
</dbReference>
<evidence type="ECO:0000256" key="3">
    <source>
        <dbReference type="ARBA" id="ARBA00022692"/>
    </source>
</evidence>
<dbReference type="Pfam" id="PF01545">
    <property type="entry name" value="Cation_efflux"/>
    <property type="match status" value="1"/>
</dbReference>
<keyword evidence="4" id="KW-0864">Zinc transport</keyword>
<accession>A0AB39UT27</accession>
<feature type="transmembrane region" description="Helical" evidence="7">
    <location>
        <begin position="12"/>
        <end position="31"/>
    </location>
</feature>
<feature type="domain" description="Cation efflux protein transmembrane" evidence="8">
    <location>
        <begin position="11"/>
        <end position="214"/>
    </location>
</feature>
<dbReference type="AlphaFoldDB" id="A0AB39UT27"/>
<evidence type="ECO:0000313" key="9">
    <source>
        <dbReference type="EMBL" id="XDT71439.1"/>
    </source>
</evidence>
<keyword evidence="6 7" id="KW-0472">Membrane</keyword>
<evidence type="ECO:0000256" key="1">
    <source>
        <dbReference type="ARBA" id="ARBA00004141"/>
    </source>
</evidence>
<dbReference type="GO" id="GO:0006829">
    <property type="term" value="P:zinc ion transport"/>
    <property type="evidence" value="ECO:0007669"/>
    <property type="project" value="UniProtKB-KW"/>
</dbReference>
<proteinExistence type="predicted"/>
<feature type="transmembrane region" description="Helical" evidence="7">
    <location>
        <begin position="114"/>
        <end position="138"/>
    </location>
</feature>
<gene>
    <name evidence="9" type="ORF">AAIA72_11555</name>
</gene>
<keyword evidence="4" id="KW-0862">Zinc</keyword>
<keyword evidence="4" id="KW-0406">Ion transport</keyword>
<feature type="transmembrane region" description="Helical" evidence="7">
    <location>
        <begin position="159"/>
        <end position="185"/>
    </location>
</feature>
<dbReference type="SUPFAM" id="SSF161111">
    <property type="entry name" value="Cation efflux protein transmembrane domain-like"/>
    <property type="match status" value="1"/>
</dbReference>
<dbReference type="InterPro" id="IPR058533">
    <property type="entry name" value="Cation_efflux_TM"/>
</dbReference>
<dbReference type="PANTHER" id="PTHR13414:SF9">
    <property type="entry name" value="PROTON-COUPLED ZINC ANTIPORTER SLC30A9, MITOCHONDRIAL"/>
    <property type="match status" value="1"/>
</dbReference>
<dbReference type="EMBL" id="CP154858">
    <property type="protein sequence ID" value="XDT71439.1"/>
    <property type="molecule type" value="Genomic_DNA"/>
</dbReference>
<sequence>MSADASSIKSVLYALSANLAIAIAKLVAALITGATSMMAEAVHSFADSGNQVLLLWGMRQAKRPPSPEHPLGHGKAVYFWSFIVAIMLFSMGGLYSVYEGWHKLSAPEPITSPWLAIGVLIFAIVAEGLSLAGCIREVNKERGDRPFSQWFRETRTSELLVVFGEDLAALLGLSFALCAMAVAMVTGNPMYDALGSIAIGILLLVIAVMVGAEVKALLIGQGVEPARRQAMLTWLEAQPEVAGVFNMVTLQLGNDVMVAVKARMAAQPSDTALVEAINAVEDRMQAAFPDIMWLFFEPDLRD</sequence>
<dbReference type="GO" id="GO:0016020">
    <property type="term" value="C:membrane"/>
    <property type="evidence" value="ECO:0007669"/>
    <property type="project" value="UniProtKB-SubCell"/>
</dbReference>
<evidence type="ECO:0000256" key="6">
    <source>
        <dbReference type="ARBA" id="ARBA00023136"/>
    </source>
</evidence>
<dbReference type="KEGG" id="tcd:AAIA72_11555"/>
<dbReference type="InterPro" id="IPR027469">
    <property type="entry name" value="Cation_efflux_TMD_sf"/>
</dbReference>
<organism evidence="9">
    <name type="scientific">Thermohahella caldifontis</name>
    <dbReference type="NCBI Taxonomy" id="3142973"/>
    <lineage>
        <taxon>Bacteria</taxon>
        <taxon>Pseudomonadati</taxon>
        <taxon>Pseudomonadota</taxon>
        <taxon>Gammaproteobacteria</taxon>
        <taxon>Oceanospirillales</taxon>
        <taxon>Hahellaceae</taxon>
        <taxon>Thermohahella</taxon>
    </lineage>
</organism>
<feature type="transmembrane region" description="Helical" evidence="7">
    <location>
        <begin position="197"/>
        <end position="218"/>
    </location>
</feature>
<evidence type="ECO:0000256" key="7">
    <source>
        <dbReference type="SAM" id="Phobius"/>
    </source>
</evidence>
<evidence type="ECO:0000256" key="2">
    <source>
        <dbReference type="ARBA" id="ARBA00022448"/>
    </source>
</evidence>
<keyword evidence="5 7" id="KW-1133">Transmembrane helix</keyword>
<dbReference type="InterPro" id="IPR040177">
    <property type="entry name" value="SLC30A9"/>
</dbReference>
<dbReference type="PANTHER" id="PTHR13414">
    <property type="entry name" value="HUEL-CATION TRANSPORTER"/>
    <property type="match status" value="1"/>
</dbReference>